<name>A0ABU4BFN6_9NOCA</name>
<feature type="transmembrane region" description="Helical" evidence="2">
    <location>
        <begin position="24"/>
        <end position="47"/>
    </location>
</feature>
<organism evidence="3 4">
    <name type="scientific">Rhodococcoides yunnanense</name>
    <dbReference type="NCBI Taxonomy" id="278209"/>
    <lineage>
        <taxon>Bacteria</taxon>
        <taxon>Bacillati</taxon>
        <taxon>Actinomycetota</taxon>
        <taxon>Actinomycetes</taxon>
        <taxon>Mycobacteriales</taxon>
        <taxon>Nocardiaceae</taxon>
        <taxon>Rhodococcoides</taxon>
    </lineage>
</organism>
<evidence type="ECO:0000313" key="4">
    <source>
        <dbReference type="Proteomes" id="UP001185755"/>
    </source>
</evidence>
<dbReference type="InterPro" id="IPR021235">
    <property type="entry name" value="DUF2637"/>
</dbReference>
<dbReference type="RefSeq" id="WP_317565192.1">
    <property type="nucleotide sequence ID" value="NZ_JAWLJX010000005.1"/>
</dbReference>
<feature type="compositionally biased region" description="Basic and acidic residues" evidence="1">
    <location>
        <begin position="198"/>
        <end position="209"/>
    </location>
</feature>
<dbReference type="Proteomes" id="UP001185755">
    <property type="component" value="Unassembled WGS sequence"/>
</dbReference>
<sequence>MSRLHSAATPLTTKPSDVVALHPAILQWALATAVALTVGIAGASFWLSFAVLRDLAVMAGIGPGEAWVIPVVLDGAIVSTTVTAIALSNHTDNRTIKGRRFVVTILRVSASASIAGNSYHAVLSATLLPAVVSAGIATIAPIALLAMTEVLAVILRAPRGAVRVEFAPCAATEEPDWTDTEFSQKGPGPSRVDSGGDDGTRGERVETADSPRLQVDDLTPEVAETARLRHAHREWSWARIGRETDGSVASTAMRRYRKWEEVTAGIVDGHQDGQSKFDDPPSSERDRMSAG</sequence>
<dbReference type="EMBL" id="JAWLJX010000005">
    <property type="protein sequence ID" value="MDV6262899.1"/>
    <property type="molecule type" value="Genomic_DNA"/>
</dbReference>
<protein>
    <submittedName>
        <fullName evidence="3">DUF2637 domain-containing protein</fullName>
    </submittedName>
</protein>
<gene>
    <name evidence="3" type="ORF">R3P96_16295</name>
</gene>
<accession>A0ABU4BFN6</accession>
<feature type="region of interest" description="Disordered" evidence="1">
    <location>
        <begin position="264"/>
        <end position="291"/>
    </location>
</feature>
<keyword evidence="2" id="KW-1133">Transmembrane helix</keyword>
<feature type="transmembrane region" description="Helical" evidence="2">
    <location>
        <begin position="101"/>
        <end position="121"/>
    </location>
</feature>
<keyword evidence="2" id="KW-0812">Transmembrane</keyword>
<reference evidence="3 4" key="1">
    <citation type="submission" date="2023-10" db="EMBL/GenBank/DDBJ databases">
        <title>Development of a sustainable strategy for remediation of hydrocarbon-contaminated territories based on the waste exchange concept.</title>
        <authorList>
            <person name="Krivoruchko A."/>
        </authorList>
    </citation>
    <scope>NUCLEOTIDE SEQUENCE [LARGE SCALE GENOMIC DNA]</scope>
    <source>
        <strain evidence="3 4">IEGM 1323</strain>
    </source>
</reference>
<feature type="compositionally biased region" description="Basic and acidic residues" evidence="1">
    <location>
        <begin position="269"/>
        <end position="291"/>
    </location>
</feature>
<keyword evidence="4" id="KW-1185">Reference proteome</keyword>
<evidence type="ECO:0000256" key="2">
    <source>
        <dbReference type="SAM" id="Phobius"/>
    </source>
</evidence>
<feature type="transmembrane region" description="Helical" evidence="2">
    <location>
        <begin position="67"/>
        <end position="89"/>
    </location>
</feature>
<comment type="caution">
    <text evidence="3">The sequence shown here is derived from an EMBL/GenBank/DDBJ whole genome shotgun (WGS) entry which is preliminary data.</text>
</comment>
<feature type="transmembrane region" description="Helical" evidence="2">
    <location>
        <begin position="127"/>
        <end position="155"/>
    </location>
</feature>
<dbReference type="Pfam" id="PF10935">
    <property type="entry name" value="DUF2637"/>
    <property type="match status" value="1"/>
</dbReference>
<keyword evidence="2" id="KW-0472">Membrane</keyword>
<feature type="region of interest" description="Disordered" evidence="1">
    <location>
        <begin position="175"/>
        <end position="216"/>
    </location>
</feature>
<evidence type="ECO:0000313" key="3">
    <source>
        <dbReference type="EMBL" id="MDV6262899.1"/>
    </source>
</evidence>
<proteinExistence type="predicted"/>
<evidence type="ECO:0000256" key="1">
    <source>
        <dbReference type="SAM" id="MobiDB-lite"/>
    </source>
</evidence>